<proteinExistence type="predicted"/>
<reference evidence="2 3" key="1">
    <citation type="submission" date="2019-03" db="EMBL/GenBank/DDBJ databases">
        <title>Genome Sequencing and Assembly of Various Microbes Isolated from Partially Reclaimed Soil and Acid Mine Drainage (AMD) Site.</title>
        <authorList>
            <person name="Steinbock B."/>
            <person name="Bechtold R."/>
            <person name="Sevigny J.L."/>
            <person name="Thomas D."/>
            <person name="Cuthill L.R."/>
            <person name="Aveiro Johannsen E.J."/>
            <person name="Thomas K."/>
            <person name="Ghosh A."/>
        </authorList>
    </citation>
    <scope>NUCLEOTIDE SEQUENCE [LARGE SCALE GENOMIC DNA]</scope>
    <source>
        <strain evidence="2 3">S-A3</strain>
    </source>
</reference>
<comment type="caution">
    <text evidence="2">The sequence shown here is derived from an EMBL/GenBank/DDBJ whole genome shotgun (WGS) entry which is preliminary data.</text>
</comment>
<gene>
    <name evidence="2" type="ORF">E2R59_10345</name>
</gene>
<protein>
    <submittedName>
        <fullName evidence="2">DUF1269 domain-containing protein</fullName>
    </submittedName>
</protein>
<dbReference type="InterPro" id="IPR009200">
    <property type="entry name" value="DUF1269_membrane"/>
</dbReference>
<dbReference type="GeneID" id="64347816"/>
<dbReference type="RefSeq" id="WP_017834123.1">
    <property type="nucleotide sequence ID" value="NZ_SMZT01000004.1"/>
</dbReference>
<sequence>MATLTVWKFTTAEGAEAAAQTLQRLTTQELIRVHDAAIVTWPDGKKKPRTRQLNNLVGAGALGGSFWGMLFGLIFFVPLLGMAVGAAAGALSGMLTDTGIDDGFINRVRDEVTPGTSALFVLTSGAVLDRVQEAFAGQDMHLVHTNLSRDQEEKLLSAFAEDPAAALSADDDRS</sequence>
<dbReference type="EMBL" id="SMZT01000004">
    <property type="protein sequence ID" value="TDL42350.1"/>
    <property type="molecule type" value="Genomic_DNA"/>
</dbReference>
<accession>A0A4R5YBM2</accession>
<dbReference type="Proteomes" id="UP000295163">
    <property type="component" value="Unassembled WGS sequence"/>
</dbReference>
<organism evidence="2 3">
    <name type="scientific">Kocuria rosea</name>
    <name type="common">Deinococcus erythromyxa</name>
    <name type="synonym">Micrococcus rubens</name>
    <dbReference type="NCBI Taxonomy" id="1275"/>
    <lineage>
        <taxon>Bacteria</taxon>
        <taxon>Bacillati</taxon>
        <taxon>Actinomycetota</taxon>
        <taxon>Actinomycetes</taxon>
        <taxon>Micrococcales</taxon>
        <taxon>Micrococcaceae</taxon>
        <taxon>Kocuria</taxon>
    </lineage>
</organism>
<evidence type="ECO:0000256" key="1">
    <source>
        <dbReference type="SAM" id="Phobius"/>
    </source>
</evidence>
<evidence type="ECO:0000313" key="2">
    <source>
        <dbReference type="EMBL" id="TDL42350.1"/>
    </source>
</evidence>
<keyword evidence="1" id="KW-0472">Membrane</keyword>
<dbReference type="AlphaFoldDB" id="A0A4R5YBM2"/>
<keyword evidence="1" id="KW-1133">Transmembrane helix</keyword>
<name>A0A4R5YBM2_KOCRO</name>
<evidence type="ECO:0000313" key="3">
    <source>
        <dbReference type="Proteomes" id="UP000295163"/>
    </source>
</evidence>
<keyword evidence="1" id="KW-0812">Transmembrane</keyword>
<dbReference type="Pfam" id="PF06897">
    <property type="entry name" value="DUF1269"/>
    <property type="match status" value="1"/>
</dbReference>
<feature type="transmembrane region" description="Helical" evidence="1">
    <location>
        <begin position="66"/>
        <end position="91"/>
    </location>
</feature>